<sequence length="128" mass="15004">MSMFNQDTQCSLERLYSILITALDYDEQNMLARKIQIINFLDNPALLGDKHYSSSGINELLLRLVYCLSNHKSKDFKCSYARPQKHLPCVDTYNYLSDISSDRIHAYYENLSWLYCEIYSSSKSSEYK</sequence>
<dbReference type="EMBL" id="HBUF01258898">
    <property type="protein sequence ID" value="CAG6682350.1"/>
    <property type="molecule type" value="Transcribed_RNA"/>
</dbReference>
<dbReference type="EMBL" id="HBUF01105341">
    <property type="protein sequence ID" value="CAG6639081.1"/>
    <property type="molecule type" value="Transcribed_RNA"/>
</dbReference>
<name>A0A8D8QVJ1_9HEMI</name>
<protein>
    <submittedName>
        <fullName evidence="1">Uncharacterized protein</fullName>
    </submittedName>
</protein>
<dbReference type="EMBL" id="HBUF01596504">
    <property type="protein sequence ID" value="CAG6774948.1"/>
    <property type="molecule type" value="Transcribed_RNA"/>
</dbReference>
<dbReference type="EMBL" id="HBUF01430279">
    <property type="protein sequence ID" value="CAG6741839.1"/>
    <property type="molecule type" value="Transcribed_RNA"/>
</dbReference>
<dbReference type="AlphaFoldDB" id="A0A8D8QVJ1"/>
<evidence type="ECO:0000313" key="1">
    <source>
        <dbReference type="EMBL" id="CAG6639081.1"/>
    </source>
</evidence>
<organism evidence="1">
    <name type="scientific">Cacopsylla melanoneura</name>
    <dbReference type="NCBI Taxonomy" id="428564"/>
    <lineage>
        <taxon>Eukaryota</taxon>
        <taxon>Metazoa</taxon>
        <taxon>Ecdysozoa</taxon>
        <taxon>Arthropoda</taxon>
        <taxon>Hexapoda</taxon>
        <taxon>Insecta</taxon>
        <taxon>Pterygota</taxon>
        <taxon>Neoptera</taxon>
        <taxon>Paraneoptera</taxon>
        <taxon>Hemiptera</taxon>
        <taxon>Sternorrhyncha</taxon>
        <taxon>Psylloidea</taxon>
        <taxon>Psyllidae</taxon>
        <taxon>Psyllinae</taxon>
        <taxon>Cacopsylla</taxon>
    </lineage>
</organism>
<accession>A0A8D8QVJ1</accession>
<dbReference type="EMBL" id="HBUF01596503">
    <property type="protein sequence ID" value="CAG6774947.1"/>
    <property type="molecule type" value="Transcribed_RNA"/>
</dbReference>
<proteinExistence type="predicted"/>
<reference evidence="1" key="1">
    <citation type="submission" date="2021-05" db="EMBL/GenBank/DDBJ databases">
        <authorList>
            <person name="Alioto T."/>
            <person name="Alioto T."/>
            <person name="Gomez Garrido J."/>
        </authorList>
    </citation>
    <scope>NUCLEOTIDE SEQUENCE</scope>
</reference>